<proteinExistence type="predicted"/>
<evidence type="ECO:0000313" key="4">
    <source>
        <dbReference type="Proteomes" id="UP001620645"/>
    </source>
</evidence>
<feature type="transmembrane region" description="Helical" evidence="2">
    <location>
        <begin position="95"/>
        <end position="115"/>
    </location>
</feature>
<keyword evidence="4" id="KW-1185">Reference proteome</keyword>
<keyword evidence="2" id="KW-1133">Transmembrane helix</keyword>
<accession>A0ABD2HXJ3</accession>
<keyword evidence="2" id="KW-0472">Membrane</keyword>
<reference evidence="3 4" key="1">
    <citation type="submission" date="2024-10" db="EMBL/GenBank/DDBJ databases">
        <authorList>
            <person name="Kim D."/>
        </authorList>
    </citation>
    <scope>NUCLEOTIDE SEQUENCE [LARGE SCALE GENOMIC DNA]</scope>
    <source>
        <strain evidence="3">Taebaek</strain>
    </source>
</reference>
<dbReference type="EMBL" id="JBICCN010000416">
    <property type="protein sequence ID" value="KAL3070232.1"/>
    <property type="molecule type" value="Genomic_DNA"/>
</dbReference>
<sequence>MICAVVGPVDLHPLVADMDIQGLPLPSDEFIEQKAQRLQSFLADSAYQQQQAAGGGRQGGREKAKVPGRHERTDNSNTTNINHSSWGGRRNGHDAGIVIVFIVAVAAVIAVWRFWPRIKGLWRIDLPLGDGAPLYRRLFAAAKAVAQGRCPISGTTTTTQIEPTTTTPPTSDGGGNTTIIIIICLLFLVAAAIVVACYWPRIKDWMNRRSDVEAKLPMTIAMKVQRKGHAKRLPRQSKCNSLPLGRRRLSDGTIGVSNCTEANANQQNGSEREFVPSTYMGAAT</sequence>
<feature type="region of interest" description="Disordered" evidence="1">
    <location>
        <begin position="51"/>
        <end position="87"/>
    </location>
</feature>
<evidence type="ECO:0000313" key="3">
    <source>
        <dbReference type="EMBL" id="KAL3070232.1"/>
    </source>
</evidence>
<organism evidence="3 4">
    <name type="scientific">Heterodera schachtii</name>
    <name type="common">Sugarbeet cyst nematode worm</name>
    <name type="synonym">Tylenchus schachtii</name>
    <dbReference type="NCBI Taxonomy" id="97005"/>
    <lineage>
        <taxon>Eukaryota</taxon>
        <taxon>Metazoa</taxon>
        <taxon>Ecdysozoa</taxon>
        <taxon>Nematoda</taxon>
        <taxon>Chromadorea</taxon>
        <taxon>Rhabditida</taxon>
        <taxon>Tylenchina</taxon>
        <taxon>Tylenchomorpha</taxon>
        <taxon>Tylenchoidea</taxon>
        <taxon>Heteroderidae</taxon>
        <taxon>Heteroderinae</taxon>
        <taxon>Heterodera</taxon>
    </lineage>
</organism>
<feature type="compositionally biased region" description="Polar residues" evidence="1">
    <location>
        <begin position="75"/>
        <end position="85"/>
    </location>
</feature>
<comment type="caution">
    <text evidence="3">The sequence shown here is derived from an EMBL/GenBank/DDBJ whole genome shotgun (WGS) entry which is preliminary data.</text>
</comment>
<dbReference type="AlphaFoldDB" id="A0ABD2HXJ3"/>
<feature type="transmembrane region" description="Helical" evidence="2">
    <location>
        <begin position="179"/>
        <end position="199"/>
    </location>
</feature>
<name>A0ABD2HXJ3_HETSC</name>
<evidence type="ECO:0000256" key="2">
    <source>
        <dbReference type="SAM" id="Phobius"/>
    </source>
</evidence>
<protein>
    <submittedName>
        <fullName evidence="3">Uncharacterized protein</fullName>
    </submittedName>
</protein>
<evidence type="ECO:0000256" key="1">
    <source>
        <dbReference type="SAM" id="MobiDB-lite"/>
    </source>
</evidence>
<feature type="compositionally biased region" description="Basic and acidic residues" evidence="1">
    <location>
        <begin position="59"/>
        <end position="74"/>
    </location>
</feature>
<feature type="region of interest" description="Disordered" evidence="1">
    <location>
        <begin position="263"/>
        <end position="284"/>
    </location>
</feature>
<gene>
    <name evidence="3" type="ORF">niasHS_016583</name>
</gene>
<keyword evidence="2" id="KW-0812">Transmembrane</keyword>
<dbReference type="Proteomes" id="UP001620645">
    <property type="component" value="Unassembled WGS sequence"/>
</dbReference>